<dbReference type="Gene3D" id="3.90.1640.10">
    <property type="entry name" value="inorganic pyrophosphatase (n-terminal core)"/>
    <property type="match status" value="1"/>
</dbReference>
<evidence type="ECO:0000259" key="6">
    <source>
        <dbReference type="SMART" id="SM01131"/>
    </source>
</evidence>
<dbReference type="InterPro" id="IPR038763">
    <property type="entry name" value="DHH_sf"/>
</dbReference>
<dbReference type="eggNOG" id="KOG4129">
    <property type="taxonomic scope" value="Eukaryota"/>
</dbReference>
<dbReference type="EMBL" id="JH226131">
    <property type="protein sequence ID" value="EHY54183.1"/>
    <property type="molecule type" value="Genomic_DNA"/>
</dbReference>
<evidence type="ECO:0000313" key="7">
    <source>
        <dbReference type="EMBL" id="EHY54183.1"/>
    </source>
</evidence>
<keyword evidence="4" id="KW-0464">Manganese</keyword>
<evidence type="ECO:0000256" key="4">
    <source>
        <dbReference type="ARBA" id="ARBA00023211"/>
    </source>
</evidence>
<feature type="domain" description="DHHA2" evidence="6">
    <location>
        <begin position="388"/>
        <end position="565"/>
    </location>
</feature>
<dbReference type="SMART" id="SM01131">
    <property type="entry name" value="DHHA2"/>
    <property type="match status" value="1"/>
</dbReference>
<dbReference type="Pfam" id="PF01368">
    <property type="entry name" value="DHH"/>
    <property type="match status" value="1"/>
</dbReference>
<name>H6BSH5_EXODN</name>
<feature type="compositionally biased region" description="Polar residues" evidence="5">
    <location>
        <begin position="28"/>
        <end position="42"/>
    </location>
</feature>
<evidence type="ECO:0000256" key="3">
    <source>
        <dbReference type="ARBA" id="ARBA00022801"/>
    </source>
</evidence>
<gene>
    <name evidence="7" type="ORF">HMPREF1120_02358</name>
</gene>
<accession>H6BSH5</accession>
<dbReference type="InterPro" id="IPR001667">
    <property type="entry name" value="DDH_dom"/>
</dbReference>
<keyword evidence="8" id="KW-1185">Reference proteome</keyword>
<evidence type="ECO:0000313" key="8">
    <source>
        <dbReference type="Proteomes" id="UP000007304"/>
    </source>
</evidence>
<evidence type="ECO:0000256" key="1">
    <source>
        <dbReference type="ARBA" id="ARBA00001936"/>
    </source>
</evidence>
<dbReference type="InterPro" id="IPR004097">
    <property type="entry name" value="DHHA2"/>
</dbReference>
<dbReference type="PANTHER" id="PTHR12112">
    <property type="entry name" value="BNIP - RELATED"/>
    <property type="match status" value="1"/>
</dbReference>
<organism evidence="7 8">
    <name type="scientific">Exophiala dermatitidis (strain ATCC 34100 / CBS 525.76 / NIH/UT8656)</name>
    <name type="common">Black yeast</name>
    <name type="synonym">Wangiella dermatitidis</name>
    <dbReference type="NCBI Taxonomy" id="858893"/>
    <lineage>
        <taxon>Eukaryota</taxon>
        <taxon>Fungi</taxon>
        <taxon>Dikarya</taxon>
        <taxon>Ascomycota</taxon>
        <taxon>Pezizomycotina</taxon>
        <taxon>Eurotiomycetes</taxon>
        <taxon>Chaetothyriomycetidae</taxon>
        <taxon>Chaetothyriales</taxon>
        <taxon>Herpotrichiellaceae</taxon>
        <taxon>Exophiala</taxon>
    </lineage>
</organism>
<dbReference type="Proteomes" id="UP000007304">
    <property type="component" value="Unassembled WGS sequence"/>
</dbReference>
<keyword evidence="2" id="KW-0479">Metal-binding</keyword>
<dbReference type="OrthoDB" id="374045at2759"/>
<feature type="compositionally biased region" description="Low complexity" evidence="5">
    <location>
        <begin position="43"/>
        <end position="61"/>
    </location>
</feature>
<dbReference type="GO" id="GO:0005737">
    <property type="term" value="C:cytoplasm"/>
    <property type="evidence" value="ECO:0007669"/>
    <property type="project" value="InterPro"/>
</dbReference>
<dbReference type="PANTHER" id="PTHR12112:SF39">
    <property type="entry name" value="EG:152A3.5 PROTEIN (FBGN0003116_PN PROTEIN)"/>
    <property type="match status" value="1"/>
</dbReference>
<evidence type="ECO:0000256" key="5">
    <source>
        <dbReference type="SAM" id="MobiDB-lite"/>
    </source>
</evidence>
<sequence length="568" mass="62405">MDTNSQEDTMPSLRTYLQTVRRLVFQGTTSTKPASGSGAISQNAAAGHGHDGNTTTTATGTRGNRIEDKLVLVMGNPSADLDSFISAVVLSYFYNSKPSDSSKSKRDTSTRYVPVLNLPTVRSRDLWRLRPEFGVALRFALGEDSSSTTSTNAFHDEQEQEQEQGQGQGQTKVGELEELITVADIKSDPRSKLYSLFANSKTSSGNSSSHDDNRDYDHEQQHQQPLFLLDHNAPSIPGLSDQDIQARFTVTGCIDHHVDEGYVSQQASPRIITTGIGSCTSLVVKYLRDQGMWPETTTRRSGMADSKSDSIKHIQQISKLALAPILIDTSNLRATGDKCSDVDREAVAFLKDIIDNNDTPARSLESANVAQQQQQPQARKNWDHDAFYHAVATAKANSLNLLTMQETFDRDYKAWCEPIGAAGGGDTSSTSTSGGGVDVNIGISSLVKPLSWLVKHAGGAEAFLNEIETFATAEERRLGVFAMLTRAGNRKEVVVLTFNDKLRGLTSGFEDKAGNELRLQTWDEDSELLKALENRFNSQGEYKIWWMGDTSKSRKQVGPLLREAVRKL</sequence>
<dbReference type="STRING" id="858893.H6BSH5"/>
<evidence type="ECO:0000256" key="2">
    <source>
        <dbReference type="ARBA" id="ARBA00022723"/>
    </source>
</evidence>
<dbReference type="GO" id="GO:0046872">
    <property type="term" value="F:metal ion binding"/>
    <property type="evidence" value="ECO:0007669"/>
    <property type="project" value="UniProtKB-KW"/>
</dbReference>
<reference evidence="7" key="1">
    <citation type="submission" date="2011-07" db="EMBL/GenBank/DDBJ databases">
        <title>The Genome Sequence of Exophiala (Wangiella) dermatitidis NIH/UT8656.</title>
        <authorList>
            <consortium name="The Broad Institute Genome Sequencing Platform"/>
            <person name="Cuomo C."/>
            <person name="Wang Z."/>
            <person name="Hunicke-Smith S."/>
            <person name="Szanislo P.J."/>
            <person name="Earl A."/>
            <person name="Young S.K."/>
            <person name="Zeng Q."/>
            <person name="Gargeya S."/>
            <person name="Fitzgerald M."/>
            <person name="Haas B."/>
            <person name="Abouelleil A."/>
            <person name="Alvarado L."/>
            <person name="Arachchi H.M."/>
            <person name="Berlin A."/>
            <person name="Brown A."/>
            <person name="Chapman S.B."/>
            <person name="Chen Z."/>
            <person name="Dunbar C."/>
            <person name="Freedman E."/>
            <person name="Gearin G."/>
            <person name="Gellesch M."/>
            <person name="Goldberg J."/>
            <person name="Griggs A."/>
            <person name="Gujja S."/>
            <person name="Heiman D."/>
            <person name="Howarth C."/>
            <person name="Larson L."/>
            <person name="Lui A."/>
            <person name="MacDonald P.J.P."/>
            <person name="Montmayeur A."/>
            <person name="Murphy C."/>
            <person name="Neiman D."/>
            <person name="Pearson M."/>
            <person name="Priest M."/>
            <person name="Roberts A."/>
            <person name="Saif S."/>
            <person name="Shea T."/>
            <person name="Shenoy N."/>
            <person name="Sisk P."/>
            <person name="Stolte C."/>
            <person name="Sykes S."/>
            <person name="Wortman J."/>
            <person name="Nusbaum C."/>
            <person name="Birren B."/>
        </authorList>
    </citation>
    <scope>NUCLEOTIDE SEQUENCE</scope>
    <source>
        <strain evidence="7">NIH/UT8656</strain>
    </source>
</reference>
<dbReference type="GeneID" id="20306997"/>
<dbReference type="GO" id="GO:0004309">
    <property type="term" value="F:exopolyphosphatase activity"/>
    <property type="evidence" value="ECO:0007669"/>
    <property type="project" value="TreeGrafter"/>
</dbReference>
<feature type="region of interest" description="Disordered" evidence="5">
    <location>
        <begin position="199"/>
        <end position="221"/>
    </location>
</feature>
<dbReference type="VEuPathDB" id="FungiDB:HMPREF1120_02358"/>
<dbReference type="InParanoid" id="H6BSH5"/>
<protein>
    <submittedName>
        <fullName evidence="7">Exopolyphosphatase</fullName>
    </submittedName>
</protein>
<proteinExistence type="predicted"/>
<dbReference type="FunCoup" id="H6BSH5">
    <property type="interactions" value="214"/>
</dbReference>
<dbReference type="HOGENOM" id="CLU_019358_1_0_1"/>
<dbReference type="AlphaFoldDB" id="H6BSH5"/>
<comment type="cofactor">
    <cofactor evidence="1">
        <name>Mn(2+)</name>
        <dbReference type="ChEBI" id="CHEBI:29035"/>
    </cofactor>
</comment>
<feature type="region of interest" description="Disordered" evidence="5">
    <location>
        <begin position="28"/>
        <end position="62"/>
    </location>
</feature>
<dbReference type="Gene3D" id="3.10.310.20">
    <property type="entry name" value="DHHA2 domain"/>
    <property type="match status" value="1"/>
</dbReference>
<feature type="compositionally biased region" description="Basic and acidic residues" evidence="5">
    <location>
        <begin position="209"/>
        <end position="221"/>
    </location>
</feature>
<dbReference type="Pfam" id="PF02833">
    <property type="entry name" value="DHHA2"/>
    <property type="match status" value="1"/>
</dbReference>
<keyword evidence="3" id="KW-0378">Hydrolase</keyword>
<dbReference type="RefSeq" id="XP_009154644.1">
    <property type="nucleotide sequence ID" value="XM_009156396.1"/>
</dbReference>
<feature type="compositionally biased region" description="Low complexity" evidence="5">
    <location>
        <begin position="199"/>
        <end position="208"/>
    </location>
</feature>
<dbReference type="InterPro" id="IPR038222">
    <property type="entry name" value="DHHA2_dom_sf"/>
</dbReference>
<dbReference type="SUPFAM" id="SSF64182">
    <property type="entry name" value="DHH phosphoesterases"/>
    <property type="match status" value="1"/>
</dbReference>
<feature type="region of interest" description="Disordered" evidence="5">
    <location>
        <begin position="145"/>
        <end position="171"/>
    </location>
</feature>
<dbReference type="OMA" id="HHEDEAF"/>